<accession>A0AAF0DTG3</accession>
<dbReference type="EMBL" id="CP119951">
    <property type="protein sequence ID" value="WFC93820.1"/>
    <property type="molecule type" value="Genomic_DNA"/>
</dbReference>
<keyword evidence="8" id="KW-1185">Reference proteome</keyword>
<dbReference type="Pfam" id="PF06179">
    <property type="entry name" value="Med22"/>
    <property type="match status" value="1"/>
</dbReference>
<dbReference type="InterPro" id="IPR009332">
    <property type="entry name" value="Med22"/>
</dbReference>
<dbReference type="Proteomes" id="UP001216638">
    <property type="component" value="Chromosome 1"/>
</dbReference>
<dbReference type="GO" id="GO:0006357">
    <property type="term" value="P:regulation of transcription by RNA polymerase II"/>
    <property type="evidence" value="ECO:0007669"/>
    <property type="project" value="InterPro"/>
</dbReference>
<dbReference type="GO" id="GO:0003712">
    <property type="term" value="F:transcription coregulator activity"/>
    <property type="evidence" value="ECO:0007669"/>
    <property type="project" value="InterPro"/>
</dbReference>
<sequence length="148" mass="16348">MAEPHRHVAAETDAHAGNTAHLDALEESVNKRIDADVNVLMENMKEILNLSRIGGKDHYDVSREAFQLETRADSMVRAIQSLYLLSNSLKLSLLLSQSQMSDAHNSEAEQLIQEAEAYQRECSQLLAENWLPGSSLHESAPGSGHDTP</sequence>
<proteinExistence type="inferred from homology"/>
<evidence type="ECO:0000256" key="3">
    <source>
        <dbReference type="ARBA" id="ARBA00023015"/>
    </source>
</evidence>
<evidence type="ECO:0000256" key="2">
    <source>
        <dbReference type="ARBA" id="ARBA00005942"/>
    </source>
</evidence>
<organism evidence="7 8">
    <name type="scientific">Malassezia brasiliensis</name>
    <dbReference type="NCBI Taxonomy" id="1821822"/>
    <lineage>
        <taxon>Eukaryota</taxon>
        <taxon>Fungi</taxon>
        <taxon>Dikarya</taxon>
        <taxon>Basidiomycota</taxon>
        <taxon>Ustilaginomycotina</taxon>
        <taxon>Malasseziomycetes</taxon>
        <taxon>Malasseziales</taxon>
        <taxon>Malasseziaceae</taxon>
        <taxon>Malassezia</taxon>
    </lineage>
</organism>
<feature type="coiled-coil region" evidence="6">
    <location>
        <begin position="101"/>
        <end position="128"/>
    </location>
</feature>
<evidence type="ECO:0000256" key="5">
    <source>
        <dbReference type="ARBA" id="ARBA00023242"/>
    </source>
</evidence>
<comment type="similarity">
    <text evidence="2">Belongs to the Mediator complex subunit 22 family.</text>
</comment>
<protein>
    <submittedName>
        <fullName evidence="7">Uncharacterized protein</fullName>
    </submittedName>
</protein>
<keyword evidence="6" id="KW-0175">Coiled coil</keyword>
<keyword evidence="3" id="KW-0805">Transcription regulation</keyword>
<comment type="subcellular location">
    <subcellularLocation>
        <location evidence="1">Nucleus</location>
    </subcellularLocation>
</comment>
<dbReference type="InterPro" id="IPR021487">
    <property type="entry name" value="DUF3140"/>
</dbReference>
<keyword evidence="5" id="KW-0539">Nucleus</keyword>
<dbReference type="PANTHER" id="PTHR40630">
    <property type="entry name" value="POSSIBLE DNA-BINDING PROTEIN"/>
    <property type="match status" value="1"/>
</dbReference>
<evidence type="ECO:0000313" key="8">
    <source>
        <dbReference type="Proteomes" id="UP001216638"/>
    </source>
</evidence>
<dbReference type="AlphaFoldDB" id="A0AAF0DTG3"/>
<reference evidence="7" key="1">
    <citation type="submission" date="2023-03" db="EMBL/GenBank/DDBJ databases">
        <title>Mating type loci evolution in Malassezia.</title>
        <authorList>
            <person name="Coelho M.A."/>
        </authorList>
    </citation>
    <scope>NUCLEOTIDE SEQUENCE</scope>
    <source>
        <strain evidence="7">CBS 14135</strain>
    </source>
</reference>
<evidence type="ECO:0000256" key="1">
    <source>
        <dbReference type="ARBA" id="ARBA00004123"/>
    </source>
</evidence>
<dbReference type="GO" id="GO:0016592">
    <property type="term" value="C:mediator complex"/>
    <property type="evidence" value="ECO:0007669"/>
    <property type="project" value="InterPro"/>
</dbReference>
<evidence type="ECO:0000256" key="4">
    <source>
        <dbReference type="ARBA" id="ARBA00023163"/>
    </source>
</evidence>
<keyword evidence="4" id="KW-0804">Transcription</keyword>
<dbReference type="PANTHER" id="PTHR40630:SF1">
    <property type="entry name" value="DNA-BINDING PROTEIN"/>
    <property type="match status" value="1"/>
</dbReference>
<evidence type="ECO:0000256" key="6">
    <source>
        <dbReference type="SAM" id="Coils"/>
    </source>
</evidence>
<gene>
    <name evidence="7" type="ORF">MBRA1_000443</name>
</gene>
<name>A0AAF0DTG3_9BASI</name>
<evidence type="ECO:0000313" key="7">
    <source>
        <dbReference type="EMBL" id="WFC93820.1"/>
    </source>
</evidence>